<dbReference type="InterPro" id="IPR020904">
    <property type="entry name" value="Sc_DH/Rdtase_CS"/>
</dbReference>
<dbReference type="PANTHER" id="PTHR42760">
    <property type="entry name" value="SHORT-CHAIN DEHYDROGENASES/REDUCTASES FAMILY MEMBER"/>
    <property type="match status" value="1"/>
</dbReference>
<dbReference type="Gene3D" id="3.40.50.720">
    <property type="entry name" value="NAD(P)-binding Rossmann-like Domain"/>
    <property type="match status" value="1"/>
</dbReference>
<comment type="caution">
    <text evidence="4">The sequence shown here is derived from an EMBL/GenBank/DDBJ whole genome shotgun (WGS) entry which is preliminary data.</text>
</comment>
<gene>
    <name evidence="4" type="ORF">LPW39_02965</name>
</gene>
<evidence type="ECO:0000256" key="2">
    <source>
        <dbReference type="ARBA" id="ARBA00023002"/>
    </source>
</evidence>
<dbReference type="PRINTS" id="PR00081">
    <property type="entry name" value="GDHRDH"/>
</dbReference>
<sequence length="250" mass="25697">MIDFHGKTVLITGAGGGIGAATAQLLHQAGAQLVLTDLSAEMLEPTLQALAEQGASPDRILALPLDVCDAEACASVLAQAAARFSDIDSVIHCAGIYIYREGMVADLSAAQWQRMLRVNLDGCFHLCQAAIPHLRPNSAIVLVASVAASRGSAMHAGYAAAKSGVIGLAKSLALELAPSTRVNVISPGLINTAMASAMVAHRGDAVKDAIPLQRFGEPEEAASVIAFLCSGMASYVTGETINVNGGMYIG</sequence>
<evidence type="ECO:0000259" key="3">
    <source>
        <dbReference type="SMART" id="SM00822"/>
    </source>
</evidence>
<reference evidence="4 5" key="1">
    <citation type="submission" date="2021-11" db="EMBL/GenBank/DDBJ databases">
        <title>Genome sequence.</title>
        <authorList>
            <person name="Sun Q."/>
        </authorList>
    </citation>
    <scope>NUCLEOTIDE SEQUENCE [LARGE SCALE GENOMIC DNA]</scope>
    <source>
        <strain evidence="4 5">KCTC 12005</strain>
    </source>
</reference>
<dbReference type="InterPro" id="IPR036291">
    <property type="entry name" value="NAD(P)-bd_dom_sf"/>
</dbReference>
<feature type="domain" description="Ketoreductase" evidence="3">
    <location>
        <begin position="7"/>
        <end position="209"/>
    </location>
</feature>
<proteinExistence type="inferred from homology"/>
<keyword evidence="2" id="KW-0560">Oxidoreductase</keyword>
<evidence type="ECO:0000256" key="1">
    <source>
        <dbReference type="ARBA" id="ARBA00006484"/>
    </source>
</evidence>
<dbReference type="PRINTS" id="PR00080">
    <property type="entry name" value="SDRFAMILY"/>
</dbReference>
<dbReference type="Proteomes" id="UP001199260">
    <property type="component" value="Unassembled WGS sequence"/>
</dbReference>
<dbReference type="FunFam" id="3.40.50.720:FF:000084">
    <property type="entry name" value="Short-chain dehydrogenase reductase"/>
    <property type="match status" value="1"/>
</dbReference>
<keyword evidence="5" id="KW-1185">Reference proteome</keyword>
<dbReference type="SUPFAM" id="SSF51735">
    <property type="entry name" value="NAD(P)-binding Rossmann-fold domains"/>
    <property type="match status" value="1"/>
</dbReference>
<accession>A0AAW4XRY4</accession>
<dbReference type="InterPro" id="IPR057326">
    <property type="entry name" value="KR_dom"/>
</dbReference>
<dbReference type="GO" id="GO:0016616">
    <property type="term" value="F:oxidoreductase activity, acting on the CH-OH group of donors, NAD or NADP as acceptor"/>
    <property type="evidence" value="ECO:0007669"/>
    <property type="project" value="TreeGrafter"/>
</dbReference>
<dbReference type="RefSeq" id="WP_230771200.1">
    <property type="nucleotide sequence ID" value="NZ_JAJNCT010000005.1"/>
</dbReference>
<dbReference type="InterPro" id="IPR002347">
    <property type="entry name" value="SDR_fam"/>
</dbReference>
<dbReference type="PANTHER" id="PTHR42760:SF133">
    <property type="entry name" value="3-OXOACYL-[ACYL-CARRIER-PROTEIN] REDUCTASE"/>
    <property type="match status" value="1"/>
</dbReference>
<dbReference type="EMBL" id="JAJNCT010000005">
    <property type="protein sequence ID" value="MCD2164092.1"/>
    <property type="molecule type" value="Genomic_DNA"/>
</dbReference>
<dbReference type="SMART" id="SM00822">
    <property type="entry name" value="PKS_KR"/>
    <property type="match status" value="1"/>
</dbReference>
<dbReference type="PROSITE" id="PS00061">
    <property type="entry name" value="ADH_SHORT"/>
    <property type="match status" value="1"/>
</dbReference>
<protein>
    <submittedName>
        <fullName evidence="4">SDR family oxidoreductase</fullName>
    </submittedName>
</protein>
<evidence type="ECO:0000313" key="5">
    <source>
        <dbReference type="Proteomes" id="UP001199260"/>
    </source>
</evidence>
<comment type="similarity">
    <text evidence="1">Belongs to the short-chain dehydrogenases/reductases (SDR) family.</text>
</comment>
<dbReference type="AlphaFoldDB" id="A0AAW4XRY4"/>
<dbReference type="Pfam" id="PF13561">
    <property type="entry name" value="adh_short_C2"/>
    <property type="match status" value="1"/>
</dbReference>
<name>A0AAW4XRY4_9BURK</name>
<evidence type="ECO:0000313" key="4">
    <source>
        <dbReference type="EMBL" id="MCD2164092.1"/>
    </source>
</evidence>
<organism evidence="4 5">
    <name type="scientific">Comamonas koreensis</name>
    <dbReference type="NCBI Taxonomy" id="160825"/>
    <lineage>
        <taxon>Bacteria</taxon>
        <taxon>Pseudomonadati</taxon>
        <taxon>Pseudomonadota</taxon>
        <taxon>Betaproteobacteria</taxon>
        <taxon>Burkholderiales</taxon>
        <taxon>Comamonadaceae</taxon>
        <taxon>Comamonas</taxon>
    </lineage>
</organism>